<proteinExistence type="predicted"/>
<accession>A0A3B6AZP3</accession>
<feature type="compositionally biased region" description="Low complexity" evidence="1">
    <location>
        <begin position="20"/>
        <end position="33"/>
    </location>
</feature>
<reference evidence="2" key="2">
    <citation type="submission" date="2018-10" db="UniProtKB">
        <authorList>
            <consortium name="EnsemblPlants"/>
        </authorList>
    </citation>
    <scope>IDENTIFICATION</scope>
</reference>
<name>A0A3B6AZP3_WHEAT</name>
<dbReference type="AlphaFoldDB" id="A0A3B6AZP3"/>
<feature type="region of interest" description="Disordered" evidence="1">
    <location>
        <begin position="200"/>
        <end position="235"/>
    </location>
</feature>
<dbReference type="Gramene" id="TraesCS2A03G0680600.1">
    <property type="protein sequence ID" value="TraesCS2A03G0680600.1.CDS1"/>
    <property type="gene ID" value="TraesCS2A03G0680600"/>
</dbReference>
<dbReference type="Gramene" id="TraesCS2A02G274600.1">
    <property type="protein sequence ID" value="TraesCS2A02G274600.1.cds1"/>
    <property type="gene ID" value="TraesCS2A02G274600"/>
</dbReference>
<feature type="region of interest" description="Disordered" evidence="1">
    <location>
        <begin position="1"/>
        <end position="34"/>
    </location>
</feature>
<feature type="compositionally biased region" description="Polar residues" evidence="1">
    <location>
        <begin position="294"/>
        <end position="306"/>
    </location>
</feature>
<dbReference type="Gramene" id="TraesWEE_scaffold_252791_01G000100.1">
    <property type="protein sequence ID" value="TraesWEE_scaffold_252791_01G000100.1"/>
    <property type="gene ID" value="TraesWEE_scaffold_252791_01G000100"/>
</dbReference>
<evidence type="ECO:0000256" key="1">
    <source>
        <dbReference type="SAM" id="MobiDB-lite"/>
    </source>
</evidence>
<sequence length="306" mass="33188">MAPGPASRAHIEERGPCLRPRPASPSSVPFASSLNHAGHRSRCRLLPSVAPSIRPSPCAAPRQHEGPSFGWEQPQLRGAPPPSSRASTTISPPPSVPGDSVPCLAAAAGHELSGYRRNAMVKTTSARNARRILRAPPPVAVNVKTISVFAKHHHRQVQLHHVDTSPTTVASGSLGSVKSLDDKCMTMRIVRSTPFELTGSASVKHQVPRRPSTCTPTPHGNAKYPSCRQDPQVGPRTIDDSWTVYNYRRPEDVGFVKYLTENEMYTATVTRIKTDKSEDASTTPNHLRRPSPKTRVTQMSSSTTVA</sequence>
<organism evidence="2">
    <name type="scientific">Triticum aestivum</name>
    <name type="common">Wheat</name>
    <dbReference type="NCBI Taxonomy" id="4565"/>
    <lineage>
        <taxon>Eukaryota</taxon>
        <taxon>Viridiplantae</taxon>
        <taxon>Streptophyta</taxon>
        <taxon>Embryophyta</taxon>
        <taxon>Tracheophyta</taxon>
        <taxon>Spermatophyta</taxon>
        <taxon>Magnoliopsida</taxon>
        <taxon>Liliopsida</taxon>
        <taxon>Poales</taxon>
        <taxon>Poaceae</taxon>
        <taxon>BOP clade</taxon>
        <taxon>Pooideae</taxon>
        <taxon>Triticodae</taxon>
        <taxon>Triticeae</taxon>
        <taxon>Triticinae</taxon>
        <taxon>Triticum</taxon>
    </lineage>
</organism>
<dbReference type="Proteomes" id="UP000019116">
    <property type="component" value="Chromosome 2A"/>
</dbReference>
<evidence type="ECO:0000313" key="2">
    <source>
        <dbReference type="EnsemblPlants" id="TraesCS2A02G274600.1.cds1"/>
    </source>
</evidence>
<protein>
    <submittedName>
        <fullName evidence="2">Uncharacterized protein</fullName>
    </submittedName>
</protein>
<reference evidence="2" key="1">
    <citation type="submission" date="2018-08" db="EMBL/GenBank/DDBJ databases">
        <authorList>
            <person name="Rossello M."/>
        </authorList>
    </citation>
    <scope>NUCLEOTIDE SEQUENCE [LARGE SCALE GENOMIC DNA]</scope>
    <source>
        <strain evidence="2">cv. Chinese Spring</strain>
    </source>
</reference>
<feature type="region of interest" description="Disordered" evidence="1">
    <location>
        <begin position="54"/>
        <end position="97"/>
    </location>
</feature>
<feature type="region of interest" description="Disordered" evidence="1">
    <location>
        <begin position="275"/>
        <end position="306"/>
    </location>
</feature>
<dbReference type="EnsemblPlants" id="TraesCS2A02G274600.1">
    <property type="protein sequence ID" value="TraesCS2A02G274600.1.cds1"/>
    <property type="gene ID" value="TraesCS2A02G274600"/>
</dbReference>
<keyword evidence="3" id="KW-1185">Reference proteome</keyword>
<evidence type="ECO:0000313" key="3">
    <source>
        <dbReference type="Proteomes" id="UP000019116"/>
    </source>
</evidence>